<proteinExistence type="predicted"/>
<dbReference type="CDD" id="cd06150">
    <property type="entry name" value="YjgF_YER057c_UK114_like_2"/>
    <property type="match status" value="1"/>
</dbReference>
<dbReference type="RefSeq" id="WP_150610709.1">
    <property type="nucleotide sequence ID" value="NZ_CABPRY010000018.1"/>
</dbReference>
<dbReference type="EMBL" id="CABPRY010000018">
    <property type="protein sequence ID" value="VVE47808.1"/>
    <property type="molecule type" value="Genomic_DNA"/>
</dbReference>
<accession>A0A5E4YHL7</accession>
<dbReference type="AlphaFoldDB" id="A0A5E4YHL7"/>
<reference evidence="1 2" key="1">
    <citation type="submission" date="2019-08" db="EMBL/GenBank/DDBJ databases">
        <authorList>
            <person name="Peeters C."/>
        </authorList>
    </citation>
    <scope>NUCLEOTIDE SEQUENCE [LARGE SCALE GENOMIC DNA]</scope>
    <source>
        <strain evidence="1 2">LMG 31107</strain>
    </source>
</reference>
<dbReference type="InterPro" id="IPR006175">
    <property type="entry name" value="YjgF/YER057c/UK114"/>
</dbReference>
<keyword evidence="1" id="KW-0378">Hydrolase</keyword>
<dbReference type="PANTHER" id="PTHR47328">
    <property type="match status" value="1"/>
</dbReference>
<dbReference type="InterPro" id="IPR035709">
    <property type="entry name" value="YoaB-like"/>
</dbReference>
<dbReference type="InterPro" id="IPR035959">
    <property type="entry name" value="RutC-like_sf"/>
</dbReference>
<dbReference type="GO" id="GO:0120241">
    <property type="term" value="F:2-iminobutanoate/2-iminopropanoate deaminase"/>
    <property type="evidence" value="ECO:0007669"/>
    <property type="project" value="UniProtKB-EC"/>
</dbReference>
<dbReference type="PANTHER" id="PTHR47328:SF1">
    <property type="entry name" value="RUTC FAMILY PROTEIN YOAB"/>
    <property type="match status" value="1"/>
</dbReference>
<evidence type="ECO:0000313" key="1">
    <source>
        <dbReference type="EMBL" id="VVE47808.1"/>
    </source>
</evidence>
<name>A0A5E4YHL7_9BURK</name>
<sequence length="117" mass="12875">MNKEITRLHTNVRMSQVVIAGGVVYLAGQVPITQYATIPEQTNEVLTQIDGLLAEAGVDKTRLLTANIWLSDARYFDEFNRVWDAWIPQGNAPTRACVQSLLMRAGCDVEVAVTALA</sequence>
<protein>
    <submittedName>
        <fullName evidence="1">2-iminobutanoate/2-iminopropanoate deaminase</fullName>
        <ecNumber evidence="1">3.5.99.10</ecNumber>
    </submittedName>
</protein>
<dbReference type="Proteomes" id="UP000396788">
    <property type="component" value="Unassembled WGS sequence"/>
</dbReference>
<dbReference type="Gene3D" id="3.30.1330.40">
    <property type="entry name" value="RutC-like"/>
    <property type="match status" value="1"/>
</dbReference>
<evidence type="ECO:0000313" key="2">
    <source>
        <dbReference type="Proteomes" id="UP000396788"/>
    </source>
</evidence>
<dbReference type="SUPFAM" id="SSF55298">
    <property type="entry name" value="YjgF-like"/>
    <property type="match status" value="1"/>
</dbReference>
<dbReference type="Pfam" id="PF01042">
    <property type="entry name" value="Ribonuc_L-PSP"/>
    <property type="match status" value="1"/>
</dbReference>
<dbReference type="EC" id="3.5.99.10" evidence="1"/>
<organism evidence="1 2">
    <name type="scientific">Pandoraea cepalis</name>
    <dbReference type="NCBI Taxonomy" id="2508294"/>
    <lineage>
        <taxon>Bacteria</taxon>
        <taxon>Pseudomonadati</taxon>
        <taxon>Pseudomonadota</taxon>
        <taxon>Betaproteobacteria</taxon>
        <taxon>Burkholderiales</taxon>
        <taxon>Burkholderiaceae</taxon>
        <taxon>Pandoraea</taxon>
    </lineage>
</organism>
<gene>
    <name evidence="1" type="primary">yabJ_3</name>
    <name evidence="1" type="ORF">PCE31107_04513</name>
</gene>